<organism evidence="3 4">
    <name type="scientific">Xylaria flabelliformis</name>
    <dbReference type="NCBI Taxonomy" id="2512241"/>
    <lineage>
        <taxon>Eukaryota</taxon>
        <taxon>Fungi</taxon>
        <taxon>Dikarya</taxon>
        <taxon>Ascomycota</taxon>
        <taxon>Pezizomycotina</taxon>
        <taxon>Sordariomycetes</taxon>
        <taxon>Xylariomycetidae</taxon>
        <taxon>Xylariales</taxon>
        <taxon>Xylariaceae</taxon>
        <taxon>Xylaria</taxon>
    </lineage>
</organism>
<evidence type="ECO:0000313" key="3">
    <source>
        <dbReference type="EMBL" id="TRX90771.1"/>
    </source>
</evidence>
<proteinExistence type="predicted"/>
<keyword evidence="2" id="KW-0812">Transmembrane</keyword>
<feature type="compositionally biased region" description="Polar residues" evidence="1">
    <location>
        <begin position="464"/>
        <end position="483"/>
    </location>
</feature>
<evidence type="ECO:0000256" key="2">
    <source>
        <dbReference type="SAM" id="Phobius"/>
    </source>
</evidence>
<feature type="compositionally biased region" description="Basic residues" evidence="1">
    <location>
        <begin position="484"/>
        <end position="495"/>
    </location>
</feature>
<evidence type="ECO:0000256" key="1">
    <source>
        <dbReference type="SAM" id="MobiDB-lite"/>
    </source>
</evidence>
<feature type="transmembrane region" description="Helical" evidence="2">
    <location>
        <begin position="175"/>
        <end position="198"/>
    </location>
</feature>
<feature type="transmembrane region" description="Helical" evidence="2">
    <location>
        <begin position="243"/>
        <end position="262"/>
    </location>
</feature>
<comment type="caution">
    <text evidence="3">The sequence shown here is derived from an EMBL/GenBank/DDBJ whole genome shotgun (WGS) entry which is preliminary data.</text>
</comment>
<dbReference type="Proteomes" id="UP000319160">
    <property type="component" value="Unassembled WGS sequence"/>
</dbReference>
<feature type="compositionally biased region" description="Basic and acidic residues" evidence="1">
    <location>
        <begin position="430"/>
        <end position="445"/>
    </location>
</feature>
<feature type="transmembrane region" description="Helical" evidence="2">
    <location>
        <begin position="15"/>
        <end position="38"/>
    </location>
</feature>
<feature type="transmembrane region" description="Helical" evidence="2">
    <location>
        <begin position="144"/>
        <end position="163"/>
    </location>
</feature>
<dbReference type="EMBL" id="VFLP01000052">
    <property type="protein sequence ID" value="TRX90771.1"/>
    <property type="molecule type" value="Genomic_DNA"/>
</dbReference>
<feature type="region of interest" description="Disordered" evidence="1">
    <location>
        <begin position="430"/>
        <end position="524"/>
    </location>
</feature>
<protein>
    <submittedName>
        <fullName evidence="3">Uncharacterized protein</fullName>
    </submittedName>
</protein>
<accession>A0A553HS47</accession>
<dbReference type="OrthoDB" id="2126185at2759"/>
<name>A0A553HS47_9PEZI</name>
<feature type="compositionally biased region" description="Basic and acidic residues" evidence="1">
    <location>
        <begin position="496"/>
        <end position="520"/>
    </location>
</feature>
<dbReference type="AlphaFoldDB" id="A0A553HS47"/>
<feature type="compositionally biased region" description="Basic residues" evidence="1">
    <location>
        <begin position="450"/>
        <end position="459"/>
    </location>
</feature>
<feature type="transmembrane region" description="Helical" evidence="2">
    <location>
        <begin position="59"/>
        <end position="79"/>
    </location>
</feature>
<keyword evidence="2" id="KW-1133">Transmembrane helix</keyword>
<keyword evidence="2" id="KW-0472">Membrane</keyword>
<gene>
    <name evidence="3" type="ORF">FHL15_008350</name>
</gene>
<sequence length="573" mass="62936">MAPVPFTHPVRYPPLMLAIGYLAAIPYLTYAVGNSLYTSYKSLGPVSSTRSRIHQRKRFVPVFVGLATTALLVATYYSVKSATLSYNTWAYEHGLDLIQRSLGEDGVYITDGKNSTETHIANWLSDTRIYNDALEIVAEKTRRFWWGQQIDLGMTAFSLMLATEGRRRKIPLLTAFLAMAHLVNLSFAQNLFFLALLLTPSPLPSGSGDLELPIPPLPRSAWTRLRDGLLPPKPNGWAPDVRLFYATTVLSFALTFILPYAAGTSTFTKTALLARASTFLPVLLPKIIPVHWGSVQQRPHGAYESLTKLFKFVSAAAFALHMKTSVVSLISNAPESHYHRHSALLPWDFEERSRWERSTTALGKVLGSISDHPAVAAVGWDVLLSALSLGLWAAVRAINARDMLNSSIPSYKSDSSASKKSDHQDKALNYRETDEAEDSNHEQENGHGMTLRRRGKTTRQRGTSIASSESGGNEESQALSTSSRRGRGHSKKTKRASIDDRDEEPSKQHPRTKEAEEDKAYVPTPAVADSTLEGDEMPQALDWESASLAWGLAAFGGLASACAGVFGAECVSR</sequence>
<keyword evidence="4" id="KW-1185">Reference proteome</keyword>
<evidence type="ECO:0000313" key="4">
    <source>
        <dbReference type="Proteomes" id="UP000319160"/>
    </source>
</evidence>
<reference evidence="4" key="1">
    <citation type="submission" date="2019-06" db="EMBL/GenBank/DDBJ databases">
        <title>Draft genome sequence of the griseofulvin-producing fungus Xylaria cubensis strain G536.</title>
        <authorList>
            <person name="Mead M.E."/>
            <person name="Raja H.A."/>
            <person name="Steenwyk J.L."/>
            <person name="Knowles S.L."/>
            <person name="Oberlies N.H."/>
            <person name="Rokas A."/>
        </authorList>
    </citation>
    <scope>NUCLEOTIDE SEQUENCE [LARGE SCALE GENOMIC DNA]</scope>
    <source>
        <strain evidence="4">G536</strain>
    </source>
</reference>